<gene>
    <name evidence="1" type="ORF">GCM10012282_67920</name>
</gene>
<proteinExistence type="predicted"/>
<protein>
    <submittedName>
        <fullName evidence="1">Uncharacterized protein</fullName>
    </submittedName>
</protein>
<reference evidence="1" key="2">
    <citation type="submission" date="2020-09" db="EMBL/GenBank/DDBJ databases">
        <authorList>
            <person name="Sun Q."/>
            <person name="Zhou Y."/>
        </authorList>
    </citation>
    <scope>NUCLEOTIDE SEQUENCE</scope>
    <source>
        <strain evidence="1">CGMCC 4.7272</strain>
    </source>
</reference>
<keyword evidence="2" id="KW-1185">Reference proteome</keyword>
<dbReference type="EMBL" id="BMMU01000032">
    <property type="protein sequence ID" value="GGJ61050.1"/>
    <property type="molecule type" value="Genomic_DNA"/>
</dbReference>
<sequence length="101" mass="10905">MRTSRTSTVAATASKAAARTATTRMTVVVESIAPPLFRVCLCSEPFYPSASPSRRLHTATSTRLAHGTFETVRGGDGTDLIQLRRIPAGCTGRQSTREEHE</sequence>
<dbReference type="AlphaFoldDB" id="A0A917P4I6"/>
<evidence type="ECO:0000313" key="1">
    <source>
        <dbReference type="EMBL" id="GGJ61050.1"/>
    </source>
</evidence>
<evidence type="ECO:0000313" key="2">
    <source>
        <dbReference type="Proteomes" id="UP000625682"/>
    </source>
</evidence>
<organism evidence="1 2">
    <name type="scientific">Streptomyces lacrimifluminis</name>
    <dbReference type="NCBI Taxonomy" id="1500077"/>
    <lineage>
        <taxon>Bacteria</taxon>
        <taxon>Bacillati</taxon>
        <taxon>Actinomycetota</taxon>
        <taxon>Actinomycetes</taxon>
        <taxon>Kitasatosporales</taxon>
        <taxon>Streptomycetaceae</taxon>
        <taxon>Streptomyces</taxon>
    </lineage>
</organism>
<accession>A0A917P4I6</accession>
<reference evidence="1" key="1">
    <citation type="journal article" date="2014" name="Int. J. Syst. Evol. Microbiol.">
        <title>Complete genome sequence of Corynebacterium casei LMG S-19264T (=DSM 44701T), isolated from a smear-ripened cheese.</title>
        <authorList>
            <consortium name="US DOE Joint Genome Institute (JGI-PGF)"/>
            <person name="Walter F."/>
            <person name="Albersmeier A."/>
            <person name="Kalinowski J."/>
            <person name="Ruckert C."/>
        </authorList>
    </citation>
    <scope>NUCLEOTIDE SEQUENCE</scope>
    <source>
        <strain evidence="1">CGMCC 4.7272</strain>
    </source>
</reference>
<dbReference type="Proteomes" id="UP000625682">
    <property type="component" value="Unassembled WGS sequence"/>
</dbReference>
<name>A0A917P4I6_9ACTN</name>
<comment type="caution">
    <text evidence="1">The sequence shown here is derived from an EMBL/GenBank/DDBJ whole genome shotgun (WGS) entry which is preliminary data.</text>
</comment>